<feature type="transmembrane region" description="Helical" evidence="9">
    <location>
        <begin position="552"/>
        <end position="577"/>
    </location>
</feature>
<comment type="similarity">
    <text evidence="9">Belongs to the SecD/SecF family. SecD subfamily.</text>
</comment>
<dbReference type="Pfam" id="PF02355">
    <property type="entry name" value="SecD_SecF_C"/>
    <property type="match status" value="1"/>
</dbReference>
<feature type="transmembrane region" description="Helical" evidence="9">
    <location>
        <begin position="433"/>
        <end position="452"/>
    </location>
</feature>
<keyword evidence="3 9" id="KW-1003">Cell membrane</keyword>
<evidence type="ECO:0000259" key="11">
    <source>
        <dbReference type="Pfam" id="PF21760"/>
    </source>
</evidence>
<evidence type="ECO:0000313" key="14">
    <source>
        <dbReference type="Proteomes" id="UP000249061"/>
    </source>
</evidence>
<dbReference type="HAMAP" id="MF_01463_B">
    <property type="entry name" value="SecD_B"/>
    <property type="match status" value="1"/>
</dbReference>
<dbReference type="InterPro" id="IPR022813">
    <property type="entry name" value="SecD/SecF_arch_bac"/>
</dbReference>
<comment type="function">
    <text evidence="9">Part of the Sec protein translocase complex. Interacts with the SecYEG preprotein conducting channel. SecDF uses the proton motive force (PMF) to complete protein translocation after the ATP-dependent function of SecA.</text>
</comment>
<name>A0A2W5TL79_9BACT</name>
<evidence type="ECO:0000259" key="12">
    <source>
        <dbReference type="Pfam" id="PF22599"/>
    </source>
</evidence>
<protein>
    <recommendedName>
        <fullName evidence="9">Protein translocase subunit SecD</fullName>
    </recommendedName>
</protein>
<dbReference type="GO" id="GO:0065002">
    <property type="term" value="P:intracellular protein transmembrane transport"/>
    <property type="evidence" value="ECO:0007669"/>
    <property type="project" value="UniProtKB-UniRule"/>
</dbReference>
<feature type="transmembrane region" description="Helical" evidence="9">
    <location>
        <begin position="459"/>
        <end position="477"/>
    </location>
</feature>
<reference evidence="13 14" key="1">
    <citation type="submission" date="2017-08" db="EMBL/GenBank/DDBJ databases">
        <title>Infants hospitalized years apart are colonized by the same room-sourced microbial strains.</title>
        <authorList>
            <person name="Brooks B."/>
            <person name="Olm M.R."/>
            <person name="Firek B.A."/>
            <person name="Baker R."/>
            <person name="Thomas B.C."/>
            <person name="Morowitz M.J."/>
            <person name="Banfield J.F."/>
        </authorList>
    </citation>
    <scope>NUCLEOTIDE SEQUENCE [LARGE SCALE GENOMIC DNA]</scope>
    <source>
        <strain evidence="13">S2_003_000_R2_14</strain>
    </source>
</reference>
<keyword evidence="2 9" id="KW-0813">Transport</keyword>
<dbReference type="InterPro" id="IPR001036">
    <property type="entry name" value="Acrflvin-R"/>
</dbReference>
<dbReference type="Pfam" id="PF22599">
    <property type="entry name" value="SecDF_P1_head"/>
    <property type="match status" value="1"/>
</dbReference>
<evidence type="ECO:0000256" key="6">
    <source>
        <dbReference type="ARBA" id="ARBA00022989"/>
    </source>
</evidence>
<keyword evidence="5 9" id="KW-0653">Protein transport</keyword>
<dbReference type="InterPro" id="IPR022646">
    <property type="entry name" value="SecD/SecF_CS"/>
</dbReference>
<dbReference type="GO" id="GO:0043952">
    <property type="term" value="P:protein transport by the Sec complex"/>
    <property type="evidence" value="ECO:0007669"/>
    <property type="project" value="UniProtKB-UniRule"/>
</dbReference>
<dbReference type="Gene3D" id="3.30.70.3400">
    <property type="match status" value="1"/>
</dbReference>
<evidence type="ECO:0000313" key="13">
    <source>
        <dbReference type="EMBL" id="PZR13556.1"/>
    </source>
</evidence>
<feature type="transmembrane region" description="Helical" evidence="9">
    <location>
        <begin position="9"/>
        <end position="30"/>
    </location>
</feature>
<comment type="subcellular location">
    <subcellularLocation>
        <location evidence="1 9">Cell membrane</location>
        <topology evidence="1 9">Multi-pass membrane protein</topology>
    </subcellularLocation>
</comment>
<dbReference type="GO" id="GO:0015450">
    <property type="term" value="F:protein-transporting ATPase activity"/>
    <property type="evidence" value="ECO:0007669"/>
    <property type="project" value="InterPro"/>
</dbReference>
<gene>
    <name evidence="9 13" type="primary">secD</name>
    <name evidence="13" type="ORF">DI536_12450</name>
</gene>
<keyword evidence="4 9" id="KW-0812">Transmembrane</keyword>
<dbReference type="PANTHER" id="PTHR30081">
    <property type="entry name" value="PROTEIN-EXPORT MEMBRANE PROTEIN SEC"/>
    <property type="match status" value="1"/>
</dbReference>
<dbReference type="FunFam" id="1.20.1640.10:FF:000004">
    <property type="entry name" value="Protein translocase subunit SecD"/>
    <property type="match status" value="1"/>
</dbReference>
<feature type="transmembrane region" description="Helical" evidence="9">
    <location>
        <begin position="526"/>
        <end position="546"/>
    </location>
</feature>
<dbReference type="EMBL" id="QFQP01000009">
    <property type="protein sequence ID" value="PZR13556.1"/>
    <property type="molecule type" value="Genomic_DNA"/>
</dbReference>
<evidence type="ECO:0000256" key="4">
    <source>
        <dbReference type="ARBA" id="ARBA00022692"/>
    </source>
</evidence>
<comment type="caution">
    <text evidence="13">The sequence shown here is derived from an EMBL/GenBank/DDBJ whole genome shotgun (WGS) entry which is preliminary data.</text>
</comment>
<keyword evidence="6 9" id="KW-1133">Transmembrane helix</keyword>
<dbReference type="InterPro" id="IPR005791">
    <property type="entry name" value="SecD"/>
</dbReference>
<comment type="subunit">
    <text evidence="9">Forms a complex with SecF. Part of the essential Sec protein translocation apparatus which comprises SecA, SecYEG and auxiliary proteins SecDF. Other proteins may also be involved.</text>
</comment>
<evidence type="ECO:0000256" key="8">
    <source>
        <dbReference type="ARBA" id="ARBA00023136"/>
    </source>
</evidence>
<feature type="domain" description="SecDF P1 head subdomain" evidence="12">
    <location>
        <begin position="304"/>
        <end position="409"/>
    </location>
</feature>
<dbReference type="Pfam" id="PF07549">
    <property type="entry name" value="Sec_GG"/>
    <property type="match status" value="1"/>
</dbReference>
<dbReference type="Proteomes" id="UP000249061">
    <property type="component" value="Unassembled WGS sequence"/>
</dbReference>
<evidence type="ECO:0000256" key="7">
    <source>
        <dbReference type="ARBA" id="ARBA00023010"/>
    </source>
</evidence>
<dbReference type="GO" id="GO:0006605">
    <property type="term" value="P:protein targeting"/>
    <property type="evidence" value="ECO:0007669"/>
    <property type="project" value="UniProtKB-UniRule"/>
</dbReference>
<dbReference type="Pfam" id="PF21760">
    <property type="entry name" value="SecD_1st"/>
    <property type="match status" value="1"/>
</dbReference>
<evidence type="ECO:0000256" key="5">
    <source>
        <dbReference type="ARBA" id="ARBA00022927"/>
    </source>
</evidence>
<dbReference type="InterPro" id="IPR055344">
    <property type="entry name" value="SecD_SecF_C_bact"/>
</dbReference>
<feature type="transmembrane region" description="Helical" evidence="9">
    <location>
        <begin position="483"/>
        <end position="501"/>
    </location>
</feature>
<keyword evidence="7 9" id="KW-0811">Translocation</keyword>
<evidence type="ECO:0000256" key="3">
    <source>
        <dbReference type="ARBA" id="ARBA00022475"/>
    </source>
</evidence>
<evidence type="ECO:0000259" key="10">
    <source>
        <dbReference type="Pfam" id="PF02355"/>
    </source>
</evidence>
<dbReference type="InterPro" id="IPR054384">
    <property type="entry name" value="SecDF_P1_head"/>
</dbReference>
<dbReference type="Gene3D" id="3.30.1360.200">
    <property type="match status" value="1"/>
</dbReference>
<feature type="domain" description="Protein translocase subunit SecDF P1" evidence="11">
    <location>
        <begin position="170"/>
        <end position="225"/>
    </location>
</feature>
<proteinExistence type="inferred from homology"/>
<keyword evidence="8 9" id="KW-0472">Membrane</keyword>
<evidence type="ECO:0000256" key="9">
    <source>
        <dbReference type="HAMAP-Rule" id="MF_01463"/>
    </source>
</evidence>
<dbReference type="GO" id="GO:0005886">
    <property type="term" value="C:plasma membrane"/>
    <property type="evidence" value="ECO:0007669"/>
    <property type="project" value="UniProtKB-SubCell"/>
</dbReference>
<evidence type="ECO:0000256" key="2">
    <source>
        <dbReference type="ARBA" id="ARBA00022448"/>
    </source>
</evidence>
<dbReference type="Gene3D" id="3.30.70.3220">
    <property type="match status" value="1"/>
</dbReference>
<dbReference type="NCBIfam" id="TIGR00916">
    <property type="entry name" value="2A0604s01"/>
    <property type="match status" value="1"/>
</dbReference>
<feature type="domain" description="Protein export membrane protein SecD/SecF C-terminal" evidence="10">
    <location>
        <begin position="412"/>
        <end position="581"/>
    </location>
</feature>
<dbReference type="PRINTS" id="PR00702">
    <property type="entry name" value="ACRIFLAVINRP"/>
</dbReference>
<accession>A0A2W5TL79</accession>
<organism evidence="13 14">
    <name type="scientific">Archangium gephyra</name>
    <dbReference type="NCBI Taxonomy" id="48"/>
    <lineage>
        <taxon>Bacteria</taxon>
        <taxon>Pseudomonadati</taxon>
        <taxon>Myxococcota</taxon>
        <taxon>Myxococcia</taxon>
        <taxon>Myxococcales</taxon>
        <taxon>Cystobacterineae</taxon>
        <taxon>Archangiaceae</taxon>
        <taxon>Archangium</taxon>
    </lineage>
</organism>
<dbReference type="InterPro" id="IPR048634">
    <property type="entry name" value="SecD_SecF_C"/>
</dbReference>
<evidence type="ECO:0000256" key="1">
    <source>
        <dbReference type="ARBA" id="ARBA00004651"/>
    </source>
</evidence>
<dbReference type="Gene3D" id="1.20.1640.10">
    <property type="entry name" value="Multidrug efflux transporter AcrB transmembrane domain"/>
    <property type="match status" value="1"/>
</dbReference>
<dbReference type="NCBIfam" id="TIGR01129">
    <property type="entry name" value="secD"/>
    <property type="match status" value="1"/>
</dbReference>
<dbReference type="AlphaFoldDB" id="A0A2W5TL79"/>
<dbReference type="SUPFAM" id="SSF82866">
    <property type="entry name" value="Multidrug efflux transporter AcrB transmembrane domain"/>
    <property type="match status" value="1"/>
</dbReference>
<sequence>MDRNWYTRLGVVIAVTLGTLWMLVPTYYSFAVLPRADRNNVAKLQEVLPFWAPPAKYRLSLGLDLQGGIHLVMHVDMKTALTKRAERRASQMVSWVENKKLGTLENPSIDPETNRVTVTVKDPATVEAIQKGLLDTFTDFTLARRDGQNLTFEYDSNALQGSTEEALDMAILRIRQRIDKWGVAEVQIAKLGTDQIQISLPGQSDPEQVKELIGNTGQLEFRIVATDSSIFSTMYSTTPPADTSLIRLVQTGDSPDSPPGPFLESEDRAALLAYLEGKVASPQRALLHCVQDTGPKRRCVKYQSYLLDAQHVPGDLLKGAWFPGAPNAQGQYYVAFEMQPEGAKQMGELTGKNVRRQMGIILDDNVMSAPSIQSEISDSGTITFGRMGPEAKDYGKILATTLQSGALPAPVSIGEIRQVGASLGDELIKKGTLAAAIGLLLVILFMAVYYKVSGLVADVALILNGGLILAGLAAFGATLTLPGIAGFVLTLGIAVDANVLINERIREELALGFSARKAVDLGYDRAFWTIFDAHVTTLIAGFILMFTGTGPVQGFATTLIIGIIASLFTSIVVTRLITTYLVHGRNASTVSV</sequence>
<dbReference type="PANTHER" id="PTHR30081:SF1">
    <property type="entry name" value="PROTEIN TRANSLOCASE SUBUNIT SECD"/>
    <property type="match status" value="1"/>
</dbReference>
<dbReference type="InterPro" id="IPR048631">
    <property type="entry name" value="SecD_1st"/>
</dbReference>